<proteinExistence type="inferred from homology"/>
<dbReference type="Pfam" id="PF02397">
    <property type="entry name" value="Bac_transf"/>
    <property type="match status" value="1"/>
</dbReference>
<evidence type="ECO:0000313" key="5">
    <source>
        <dbReference type="Proteomes" id="UP001500433"/>
    </source>
</evidence>
<protein>
    <submittedName>
        <fullName evidence="4">Sugar transferase</fullName>
    </submittedName>
</protein>
<feature type="domain" description="Bacterial sugar transferase" evidence="3">
    <location>
        <begin position="7"/>
        <end position="181"/>
    </location>
</feature>
<dbReference type="GO" id="GO:0016740">
    <property type="term" value="F:transferase activity"/>
    <property type="evidence" value="ECO:0007669"/>
    <property type="project" value="UniProtKB-KW"/>
</dbReference>
<evidence type="ECO:0000259" key="3">
    <source>
        <dbReference type="Pfam" id="PF02397"/>
    </source>
</evidence>
<organism evidence="4 5">
    <name type="scientific">Flaviramulus aquimarinus</name>
    <dbReference type="NCBI Taxonomy" id="1170456"/>
    <lineage>
        <taxon>Bacteria</taxon>
        <taxon>Pseudomonadati</taxon>
        <taxon>Bacteroidota</taxon>
        <taxon>Flavobacteriia</taxon>
        <taxon>Flavobacteriales</taxon>
        <taxon>Flavobacteriaceae</taxon>
        <taxon>Flaviramulus</taxon>
    </lineage>
</organism>
<dbReference type="Proteomes" id="UP001500433">
    <property type="component" value="Unassembled WGS sequence"/>
</dbReference>
<dbReference type="PANTHER" id="PTHR30576">
    <property type="entry name" value="COLANIC BIOSYNTHESIS UDP-GLUCOSE LIPID CARRIER TRANSFERASE"/>
    <property type="match status" value="1"/>
</dbReference>
<keyword evidence="2" id="KW-1133">Transmembrane helix</keyword>
<keyword evidence="4" id="KW-0808">Transferase</keyword>
<keyword evidence="5" id="KW-1185">Reference proteome</keyword>
<dbReference type="PANTHER" id="PTHR30576:SF8">
    <property type="entry name" value="UNDECAPRENYL-PHOSPHATE GALACTOSE PHOSPHOTRANSFERASE"/>
    <property type="match status" value="1"/>
</dbReference>
<evidence type="ECO:0000256" key="1">
    <source>
        <dbReference type="ARBA" id="ARBA00006464"/>
    </source>
</evidence>
<accession>A0ABP9FBZ9</accession>
<evidence type="ECO:0000256" key="2">
    <source>
        <dbReference type="SAM" id="Phobius"/>
    </source>
</evidence>
<feature type="transmembrane region" description="Helical" evidence="2">
    <location>
        <begin position="12"/>
        <end position="36"/>
    </location>
</feature>
<evidence type="ECO:0000313" key="4">
    <source>
        <dbReference type="EMBL" id="GAA4898872.1"/>
    </source>
</evidence>
<gene>
    <name evidence="4" type="ORF">GCM10023311_25040</name>
</gene>
<dbReference type="EMBL" id="BAABJH010000006">
    <property type="protein sequence ID" value="GAA4898872.1"/>
    <property type="molecule type" value="Genomic_DNA"/>
</dbReference>
<comment type="caution">
    <text evidence="4">The sequence shown here is derived from an EMBL/GenBank/DDBJ whole genome shotgun (WGS) entry which is preliminary data.</text>
</comment>
<reference evidence="5" key="1">
    <citation type="journal article" date="2019" name="Int. J. Syst. Evol. Microbiol.">
        <title>The Global Catalogue of Microorganisms (GCM) 10K type strain sequencing project: providing services to taxonomists for standard genome sequencing and annotation.</title>
        <authorList>
            <consortium name="The Broad Institute Genomics Platform"/>
            <consortium name="The Broad Institute Genome Sequencing Center for Infectious Disease"/>
            <person name="Wu L."/>
            <person name="Ma J."/>
        </authorList>
    </citation>
    <scope>NUCLEOTIDE SEQUENCE [LARGE SCALE GENOMIC DNA]</scope>
    <source>
        <strain evidence="5">JCM 18274</strain>
    </source>
</reference>
<dbReference type="RefSeq" id="WP_345274495.1">
    <property type="nucleotide sequence ID" value="NZ_BAABJH010000006.1"/>
</dbReference>
<comment type="similarity">
    <text evidence="1">Belongs to the bacterial sugar transferase family.</text>
</comment>
<name>A0ABP9FBZ9_9FLAO</name>
<dbReference type="InterPro" id="IPR003362">
    <property type="entry name" value="Bact_transf"/>
</dbReference>
<keyword evidence="2" id="KW-0812">Transmembrane</keyword>
<keyword evidence="2" id="KW-0472">Membrane</keyword>
<sequence length="206" mass="24024">MYKNFFKRIIDFFLAFTGLIMLSPIVLIVYLILLFINKGNPFFYQKRPGKNEKIFSIIKFKSMTDKKDSNGKLLPDADRVTKFGSFIRKTSLDEIPQLINIIKGDMSLIGPRPLRVHYLPYYTPEEKIRHSIRPGVTGLAQISGRNLLSWDDKLAKDIEYVNNLSFLTDISIFFKTIRKVFVYDNTLYDPNMLDLEELRKSSHQNS</sequence>